<protein>
    <recommendedName>
        <fullName evidence="2">Anti-sigma factor NepR domain-containing protein</fullName>
    </recommendedName>
</protein>
<dbReference type="Pfam" id="PF18557">
    <property type="entry name" value="NepR"/>
    <property type="match status" value="1"/>
</dbReference>
<reference evidence="3 4" key="1">
    <citation type="submission" date="2017-10" db="EMBL/GenBank/DDBJ databases">
        <title>Genome announcement of Methylocella silvestris TVC from permafrost.</title>
        <authorList>
            <person name="Wang J."/>
            <person name="Geng K."/>
            <person name="Ul-Haque F."/>
            <person name="Crombie A.T."/>
            <person name="Street L.E."/>
            <person name="Wookey P.A."/>
            <person name="Murrell J.C."/>
            <person name="Pratscher J."/>
        </authorList>
    </citation>
    <scope>NUCLEOTIDE SEQUENCE [LARGE SCALE GENOMIC DNA]</scope>
    <source>
        <strain evidence="3 4">TVC</strain>
    </source>
</reference>
<dbReference type="AlphaFoldDB" id="A0A2J7TJL4"/>
<feature type="region of interest" description="Disordered" evidence="1">
    <location>
        <begin position="1"/>
        <end position="23"/>
    </location>
</feature>
<comment type="caution">
    <text evidence="3">The sequence shown here is derived from an EMBL/GenBank/DDBJ whole genome shotgun (WGS) entry which is preliminary data.</text>
</comment>
<evidence type="ECO:0000256" key="1">
    <source>
        <dbReference type="SAM" id="MobiDB-lite"/>
    </source>
</evidence>
<gene>
    <name evidence="3" type="ORF">CR492_06390</name>
</gene>
<feature type="domain" description="Anti-sigma factor NepR" evidence="2">
    <location>
        <begin position="49"/>
        <end position="81"/>
    </location>
</feature>
<proteinExistence type="predicted"/>
<dbReference type="EMBL" id="PDZR01000004">
    <property type="protein sequence ID" value="PNG26927.1"/>
    <property type="molecule type" value="Genomic_DNA"/>
</dbReference>
<evidence type="ECO:0000313" key="4">
    <source>
        <dbReference type="Proteomes" id="UP000236286"/>
    </source>
</evidence>
<dbReference type="InterPro" id="IPR041649">
    <property type="entry name" value="NepR"/>
</dbReference>
<name>A0A2J7TJL4_METSI</name>
<dbReference type="Proteomes" id="UP000236286">
    <property type="component" value="Unassembled WGS sequence"/>
</dbReference>
<evidence type="ECO:0000259" key="2">
    <source>
        <dbReference type="Pfam" id="PF18557"/>
    </source>
</evidence>
<sequence>MTKAGVGALNGGDAAEEDIKPEAGPVSYGVCAPGRVVPVKTRTPAKMADEIGVSLRSVYNDVLSQPVPDRFFDLLRQLESAGGAQFKKGAP</sequence>
<organism evidence="3 4">
    <name type="scientific">Methylocella silvestris</name>
    <dbReference type="NCBI Taxonomy" id="199596"/>
    <lineage>
        <taxon>Bacteria</taxon>
        <taxon>Pseudomonadati</taxon>
        <taxon>Pseudomonadota</taxon>
        <taxon>Alphaproteobacteria</taxon>
        <taxon>Hyphomicrobiales</taxon>
        <taxon>Beijerinckiaceae</taxon>
        <taxon>Methylocella</taxon>
    </lineage>
</organism>
<accession>A0A2J7TJL4</accession>
<evidence type="ECO:0000313" key="3">
    <source>
        <dbReference type="EMBL" id="PNG26927.1"/>
    </source>
</evidence>